<accession>A0A6G0Z6F4</accession>
<dbReference type="Proteomes" id="UP000478052">
    <property type="component" value="Unassembled WGS sequence"/>
</dbReference>
<keyword evidence="1" id="KW-0472">Membrane</keyword>
<proteinExistence type="predicted"/>
<keyword evidence="3" id="KW-1185">Reference proteome</keyword>
<evidence type="ECO:0000313" key="3">
    <source>
        <dbReference type="Proteomes" id="UP000478052"/>
    </source>
</evidence>
<keyword evidence="1" id="KW-0812">Transmembrane</keyword>
<keyword evidence="1" id="KW-1133">Transmembrane helix</keyword>
<dbReference type="AlphaFoldDB" id="A0A6G0Z6F4"/>
<sequence length="62" mass="7520">MNFGENETDRSDSSPHLRQPSYSLIDRFIRLRTTYWNRQYAIILLAYIVIYVKCRMSNKFNL</sequence>
<evidence type="ECO:0000256" key="1">
    <source>
        <dbReference type="SAM" id="Phobius"/>
    </source>
</evidence>
<protein>
    <submittedName>
        <fullName evidence="2">Vesicular glutamate transporter 2-like</fullName>
    </submittedName>
</protein>
<dbReference type="OrthoDB" id="10629064at2759"/>
<name>A0A6G0Z6F4_APHCR</name>
<dbReference type="EMBL" id="VUJU01001217">
    <property type="protein sequence ID" value="KAF0766327.1"/>
    <property type="molecule type" value="Genomic_DNA"/>
</dbReference>
<organism evidence="2 3">
    <name type="scientific">Aphis craccivora</name>
    <name type="common">Cowpea aphid</name>
    <dbReference type="NCBI Taxonomy" id="307492"/>
    <lineage>
        <taxon>Eukaryota</taxon>
        <taxon>Metazoa</taxon>
        <taxon>Ecdysozoa</taxon>
        <taxon>Arthropoda</taxon>
        <taxon>Hexapoda</taxon>
        <taxon>Insecta</taxon>
        <taxon>Pterygota</taxon>
        <taxon>Neoptera</taxon>
        <taxon>Paraneoptera</taxon>
        <taxon>Hemiptera</taxon>
        <taxon>Sternorrhyncha</taxon>
        <taxon>Aphidomorpha</taxon>
        <taxon>Aphidoidea</taxon>
        <taxon>Aphididae</taxon>
        <taxon>Aphidini</taxon>
        <taxon>Aphis</taxon>
        <taxon>Aphis</taxon>
    </lineage>
</organism>
<gene>
    <name evidence="2" type="ORF">FWK35_00017568</name>
</gene>
<evidence type="ECO:0000313" key="2">
    <source>
        <dbReference type="EMBL" id="KAF0766327.1"/>
    </source>
</evidence>
<feature type="transmembrane region" description="Helical" evidence="1">
    <location>
        <begin position="35"/>
        <end position="52"/>
    </location>
</feature>
<comment type="caution">
    <text evidence="2">The sequence shown here is derived from an EMBL/GenBank/DDBJ whole genome shotgun (WGS) entry which is preliminary data.</text>
</comment>
<reference evidence="2 3" key="1">
    <citation type="submission" date="2019-08" db="EMBL/GenBank/DDBJ databases">
        <title>Whole genome of Aphis craccivora.</title>
        <authorList>
            <person name="Voronova N.V."/>
            <person name="Shulinski R.S."/>
            <person name="Bandarenka Y.V."/>
            <person name="Zhorov D.G."/>
            <person name="Warner D."/>
        </authorList>
    </citation>
    <scope>NUCLEOTIDE SEQUENCE [LARGE SCALE GENOMIC DNA]</scope>
    <source>
        <strain evidence="2">180601</strain>
        <tissue evidence="2">Whole Body</tissue>
    </source>
</reference>